<evidence type="ECO:0000313" key="2">
    <source>
        <dbReference type="EMBL" id="AVM42115.1"/>
    </source>
</evidence>
<name>A0A2S0KM57_9FIRM</name>
<gene>
    <name evidence="2" type="ORF">C5Q98_02200</name>
</gene>
<dbReference type="RefSeq" id="WP_106012101.1">
    <property type="nucleotide sequence ID" value="NZ_CP027226.1"/>
</dbReference>
<keyword evidence="1" id="KW-0472">Membrane</keyword>
<evidence type="ECO:0000313" key="3">
    <source>
        <dbReference type="Proteomes" id="UP000237947"/>
    </source>
</evidence>
<dbReference type="EMBL" id="CP027226">
    <property type="protein sequence ID" value="AVM42115.1"/>
    <property type="molecule type" value="Genomic_DNA"/>
</dbReference>
<keyword evidence="1" id="KW-1133">Transmembrane helix</keyword>
<reference evidence="3" key="1">
    <citation type="submission" date="2018-02" db="EMBL/GenBank/DDBJ databases">
        <authorList>
            <person name="Holder M.E."/>
            <person name="Ajami N.J."/>
            <person name="Petrosino J.F."/>
        </authorList>
    </citation>
    <scope>NUCLEOTIDE SEQUENCE [LARGE SCALE GENOMIC DNA]</scope>
    <source>
        <strain evidence="3">CCUG 47711</strain>
    </source>
</reference>
<dbReference type="KEGG" id="fsa:C5Q98_02200"/>
<keyword evidence="3" id="KW-1185">Reference proteome</keyword>
<dbReference type="Proteomes" id="UP000237947">
    <property type="component" value="Chromosome"/>
</dbReference>
<sequence>MICKKCGTENNNRSVCINCGNFIGKNKTIRETDPEKIKANRRKKTMFMVKETLISIVQMIGLLLVGGLIIFLVSLLFVKFMPMPTM</sequence>
<protein>
    <submittedName>
        <fullName evidence="2">Uncharacterized protein</fullName>
    </submittedName>
</protein>
<accession>A0A2S0KM57</accession>
<evidence type="ECO:0000256" key="1">
    <source>
        <dbReference type="SAM" id="Phobius"/>
    </source>
</evidence>
<organism evidence="2 3">
    <name type="scientific">Fastidiosipila sanguinis</name>
    <dbReference type="NCBI Taxonomy" id="236753"/>
    <lineage>
        <taxon>Bacteria</taxon>
        <taxon>Bacillati</taxon>
        <taxon>Bacillota</taxon>
        <taxon>Clostridia</taxon>
        <taxon>Eubacteriales</taxon>
        <taxon>Oscillospiraceae</taxon>
        <taxon>Fastidiosipila</taxon>
    </lineage>
</organism>
<feature type="transmembrane region" description="Helical" evidence="1">
    <location>
        <begin position="52"/>
        <end position="78"/>
    </location>
</feature>
<keyword evidence="1" id="KW-0812">Transmembrane</keyword>
<dbReference type="AlphaFoldDB" id="A0A2S0KM57"/>
<proteinExistence type="predicted"/>